<feature type="region of interest" description="Disordered" evidence="1">
    <location>
        <begin position="1"/>
        <end position="82"/>
    </location>
</feature>
<organism evidence="2 3">
    <name type="scientific">Trichonephila clavata</name>
    <name type="common">Joro spider</name>
    <name type="synonym">Nephila clavata</name>
    <dbReference type="NCBI Taxonomy" id="2740835"/>
    <lineage>
        <taxon>Eukaryota</taxon>
        <taxon>Metazoa</taxon>
        <taxon>Ecdysozoa</taxon>
        <taxon>Arthropoda</taxon>
        <taxon>Chelicerata</taxon>
        <taxon>Arachnida</taxon>
        <taxon>Araneae</taxon>
        <taxon>Araneomorphae</taxon>
        <taxon>Entelegynae</taxon>
        <taxon>Araneoidea</taxon>
        <taxon>Nephilidae</taxon>
        <taxon>Trichonephila</taxon>
    </lineage>
</organism>
<name>A0A8X6LRB9_TRICU</name>
<protein>
    <submittedName>
        <fullName evidence="2">Uncharacterized protein</fullName>
    </submittedName>
</protein>
<evidence type="ECO:0000313" key="2">
    <source>
        <dbReference type="EMBL" id="GFR17842.1"/>
    </source>
</evidence>
<comment type="caution">
    <text evidence="2">The sequence shown here is derived from an EMBL/GenBank/DDBJ whole genome shotgun (WGS) entry which is preliminary data.</text>
</comment>
<evidence type="ECO:0000313" key="3">
    <source>
        <dbReference type="Proteomes" id="UP000887116"/>
    </source>
</evidence>
<dbReference type="Proteomes" id="UP000887116">
    <property type="component" value="Unassembled WGS sequence"/>
</dbReference>
<sequence>MKHHLQRPSSEPALKHRLQPSVPPASVQPKVQLASVRSLASRQRAGMKHRLPPSVPPASQDETPVCSLASHQRASMKHPSAA</sequence>
<evidence type="ECO:0000256" key="1">
    <source>
        <dbReference type="SAM" id="MobiDB-lite"/>
    </source>
</evidence>
<proteinExistence type="predicted"/>
<dbReference type="EMBL" id="BMAO01017704">
    <property type="protein sequence ID" value="GFR17842.1"/>
    <property type="molecule type" value="Genomic_DNA"/>
</dbReference>
<accession>A0A8X6LRB9</accession>
<dbReference type="AlphaFoldDB" id="A0A8X6LRB9"/>
<reference evidence="2" key="1">
    <citation type="submission" date="2020-07" db="EMBL/GenBank/DDBJ databases">
        <title>Multicomponent nature underlies the extraordinary mechanical properties of spider dragline silk.</title>
        <authorList>
            <person name="Kono N."/>
            <person name="Nakamura H."/>
            <person name="Mori M."/>
            <person name="Yoshida Y."/>
            <person name="Ohtoshi R."/>
            <person name="Malay A.D."/>
            <person name="Moran D.A.P."/>
            <person name="Tomita M."/>
            <person name="Numata K."/>
            <person name="Arakawa K."/>
        </authorList>
    </citation>
    <scope>NUCLEOTIDE SEQUENCE</scope>
</reference>
<keyword evidence="3" id="KW-1185">Reference proteome</keyword>
<gene>
    <name evidence="2" type="ORF">TNCT_40501</name>
</gene>